<proteinExistence type="predicted"/>
<name>A0A4Z2HUY4_9TELE</name>
<sequence length="119" mass="13244">MMRVERAPPSGRKQNCCLGVLQPFPASPSVGWDCACDKVMGESEQAMGLEITLPPRTLFGHCYEEVQEPWYACFGTAPMVHHGTRRVTLILDSASRNHRATFFNTSCNGSRRVSRVGTR</sequence>
<reference evidence="1 2" key="1">
    <citation type="submission" date="2019-03" db="EMBL/GenBank/DDBJ databases">
        <title>First draft genome of Liparis tanakae, snailfish: a comprehensive survey of snailfish specific genes.</title>
        <authorList>
            <person name="Kim W."/>
            <person name="Song I."/>
            <person name="Jeong J.-H."/>
            <person name="Kim D."/>
            <person name="Kim S."/>
            <person name="Ryu S."/>
            <person name="Song J.Y."/>
            <person name="Lee S.K."/>
        </authorList>
    </citation>
    <scope>NUCLEOTIDE SEQUENCE [LARGE SCALE GENOMIC DNA]</scope>
    <source>
        <tissue evidence="1">Muscle</tissue>
    </source>
</reference>
<evidence type="ECO:0000313" key="2">
    <source>
        <dbReference type="Proteomes" id="UP000314294"/>
    </source>
</evidence>
<dbReference type="EMBL" id="SRLO01000184">
    <property type="protein sequence ID" value="TNN68773.1"/>
    <property type="molecule type" value="Genomic_DNA"/>
</dbReference>
<accession>A0A4Z2HUY4</accession>
<protein>
    <submittedName>
        <fullName evidence="1">Uncharacterized protein</fullName>
    </submittedName>
</protein>
<organism evidence="1 2">
    <name type="scientific">Liparis tanakae</name>
    <name type="common">Tanaka's snailfish</name>
    <dbReference type="NCBI Taxonomy" id="230148"/>
    <lineage>
        <taxon>Eukaryota</taxon>
        <taxon>Metazoa</taxon>
        <taxon>Chordata</taxon>
        <taxon>Craniata</taxon>
        <taxon>Vertebrata</taxon>
        <taxon>Euteleostomi</taxon>
        <taxon>Actinopterygii</taxon>
        <taxon>Neopterygii</taxon>
        <taxon>Teleostei</taxon>
        <taxon>Neoteleostei</taxon>
        <taxon>Acanthomorphata</taxon>
        <taxon>Eupercaria</taxon>
        <taxon>Perciformes</taxon>
        <taxon>Cottioidei</taxon>
        <taxon>Cottales</taxon>
        <taxon>Liparidae</taxon>
        <taxon>Liparis</taxon>
    </lineage>
</organism>
<dbReference type="AlphaFoldDB" id="A0A4Z2HUY4"/>
<comment type="caution">
    <text evidence="1">The sequence shown here is derived from an EMBL/GenBank/DDBJ whole genome shotgun (WGS) entry which is preliminary data.</text>
</comment>
<keyword evidence="2" id="KW-1185">Reference proteome</keyword>
<gene>
    <name evidence="1" type="ORF">EYF80_020961</name>
</gene>
<dbReference type="Proteomes" id="UP000314294">
    <property type="component" value="Unassembled WGS sequence"/>
</dbReference>
<evidence type="ECO:0000313" key="1">
    <source>
        <dbReference type="EMBL" id="TNN68773.1"/>
    </source>
</evidence>